<dbReference type="InterPro" id="IPR041492">
    <property type="entry name" value="HAD_2"/>
</dbReference>
<keyword evidence="6" id="KW-1185">Reference proteome</keyword>
<keyword evidence="2 5" id="KW-0378">Hydrolase</keyword>
<dbReference type="EC" id="3.-.-.-" evidence="5"/>
<keyword evidence="3" id="KW-0460">Magnesium</keyword>
<dbReference type="SFLD" id="SFLDG01129">
    <property type="entry name" value="C1.5:_HAD__Beta-PGM__Phosphata"/>
    <property type="match status" value="1"/>
</dbReference>
<dbReference type="PANTHER" id="PTHR43434:SF23">
    <property type="entry name" value="PHOSPHOGLYCOLATE PHOSPHATASE"/>
    <property type="match status" value="1"/>
</dbReference>
<dbReference type="PRINTS" id="PR00413">
    <property type="entry name" value="HADHALOGNASE"/>
</dbReference>
<dbReference type="Proteomes" id="UP001596264">
    <property type="component" value="Unassembled WGS sequence"/>
</dbReference>
<gene>
    <name evidence="5" type="ORF">ACFP58_00935</name>
</gene>
<dbReference type="SFLD" id="SFLDS00003">
    <property type="entry name" value="Haloacid_Dehalogenase"/>
    <property type="match status" value="1"/>
</dbReference>
<dbReference type="InterPro" id="IPR023214">
    <property type="entry name" value="HAD_sf"/>
</dbReference>
<organism evidence="5 6">
    <name type="scientific">Psychrobacter glacincola</name>
    <dbReference type="NCBI Taxonomy" id="56810"/>
    <lineage>
        <taxon>Bacteria</taxon>
        <taxon>Pseudomonadati</taxon>
        <taxon>Pseudomonadota</taxon>
        <taxon>Gammaproteobacteria</taxon>
        <taxon>Moraxellales</taxon>
        <taxon>Moraxellaceae</taxon>
        <taxon>Psychrobacter</taxon>
    </lineage>
</organism>
<dbReference type="SFLD" id="SFLDG01135">
    <property type="entry name" value="C1.5.6:_HAD__Beta-PGM__Phospha"/>
    <property type="match status" value="1"/>
</dbReference>
<evidence type="ECO:0000313" key="6">
    <source>
        <dbReference type="Proteomes" id="UP001596264"/>
    </source>
</evidence>
<comment type="caution">
    <text evidence="5">The sequence shown here is derived from an EMBL/GenBank/DDBJ whole genome shotgun (WGS) entry which is preliminary data.</text>
</comment>
<reference evidence="6" key="1">
    <citation type="journal article" date="2019" name="Int. J. Syst. Evol. Microbiol.">
        <title>The Global Catalogue of Microorganisms (GCM) 10K type strain sequencing project: providing services to taxonomists for standard genome sequencing and annotation.</title>
        <authorList>
            <consortium name="The Broad Institute Genomics Platform"/>
            <consortium name="The Broad Institute Genome Sequencing Center for Infectious Disease"/>
            <person name="Wu L."/>
            <person name="Ma J."/>
        </authorList>
    </citation>
    <scope>NUCLEOTIDE SEQUENCE [LARGE SCALE GENOMIC DNA]</scope>
    <source>
        <strain evidence="6">CCM 2050</strain>
    </source>
</reference>
<proteinExistence type="predicted"/>
<dbReference type="InterPro" id="IPR023198">
    <property type="entry name" value="PGP-like_dom2"/>
</dbReference>
<dbReference type="Gene3D" id="1.10.150.240">
    <property type="entry name" value="Putative phosphatase, domain 2"/>
    <property type="match status" value="1"/>
</dbReference>
<protein>
    <submittedName>
        <fullName evidence="5">HAD family hydrolase</fullName>
        <ecNumber evidence="5">3.-.-.-</ecNumber>
    </submittedName>
</protein>
<keyword evidence="1" id="KW-0479">Metal-binding</keyword>
<dbReference type="RefSeq" id="WP_201561495.1">
    <property type="nucleotide sequence ID" value="NZ_CAJGZK010000003.1"/>
</dbReference>
<keyword evidence="4" id="KW-0119">Carbohydrate metabolism</keyword>
<dbReference type="InterPro" id="IPR006439">
    <property type="entry name" value="HAD-SF_hydro_IA"/>
</dbReference>
<dbReference type="Pfam" id="PF13419">
    <property type="entry name" value="HAD_2"/>
    <property type="match status" value="1"/>
</dbReference>
<dbReference type="PANTHER" id="PTHR43434">
    <property type="entry name" value="PHOSPHOGLYCOLATE PHOSPHATASE"/>
    <property type="match status" value="1"/>
</dbReference>
<dbReference type="InterPro" id="IPR036412">
    <property type="entry name" value="HAD-like_sf"/>
</dbReference>
<dbReference type="SUPFAM" id="SSF56784">
    <property type="entry name" value="HAD-like"/>
    <property type="match status" value="1"/>
</dbReference>
<sequence length="236" mass="26582">MSQFVKAVLFDLDGTLIDTAADFVRIIGKMSRQNDWQAPEEEAIREQVSSGASAMVKLMLQRNNQHEISDAELHDFRQQFLDEYEADICVDSCVFEALEDVLSTLEKKDVPWGIVTNKPRYLAEQLLDKMQLRERCAALVCPEDVSRPKPDPEPMYMALEKLSIPRGAAGSVLYVGDHIRDIEAGNAAGMPTILAAYGYIPPEDQKNLKKWGANYIVETPKQLNELLLTSGKFEYL</sequence>
<dbReference type="EMBL" id="JBHSTZ010000005">
    <property type="protein sequence ID" value="MFC6380044.1"/>
    <property type="molecule type" value="Genomic_DNA"/>
</dbReference>
<evidence type="ECO:0000256" key="2">
    <source>
        <dbReference type="ARBA" id="ARBA00022801"/>
    </source>
</evidence>
<accession>A0ABW1W2M6</accession>
<evidence type="ECO:0000256" key="1">
    <source>
        <dbReference type="ARBA" id="ARBA00022723"/>
    </source>
</evidence>
<evidence type="ECO:0000256" key="3">
    <source>
        <dbReference type="ARBA" id="ARBA00022842"/>
    </source>
</evidence>
<evidence type="ECO:0000256" key="4">
    <source>
        <dbReference type="ARBA" id="ARBA00023277"/>
    </source>
</evidence>
<name>A0ABW1W2M6_9GAMM</name>
<dbReference type="GO" id="GO:0016787">
    <property type="term" value="F:hydrolase activity"/>
    <property type="evidence" value="ECO:0007669"/>
    <property type="project" value="UniProtKB-KW"/>
</dbReference>
<dbReference type="InterPro" id="IPR050155">
    <property type="entry name" value="HAD-like_hydrolase_sf"/>
</dbReference>
<evidence type="ECO:0000313" key="5">
    <source>
        <dbReference type="EMBL" id="MFC6380044.1"/>
    </source>
</evidence>
<dbReference type="Gene3D" id="3.40.50.1000">
    <property type="entry name" value="HAD superfamily/HAD-like"/>
    <property type="match status" value="1"/>
</dbReference>
<dbReference type="NCBIfam" id="TIGR01549">
    <property type="entry name" value="HAD-SF-IA-v1"/>
    <property type="match status" value="1"/>
</dbReference>